<sequence>MVKLLTVEAQTAARNALEAFCTHAKVSKLNRKEECFYITREPKRYIRVTSLLSLDQLTAPVFRLYGMIDPLTNGNMAALLPKA</sequence>
<evidence type="ECO:0000313" key="1">
    <source>
        <dbReference type="EMBL" id="VDO74402.1"/>
    </source>
</evidence>
<dbReference type="AlphaFoldDB" id="A0A183FL80"/>
<protein>
    <submittedName>
        <fullName evidence="3">Transcriptional regulator</fullName>
    </submittedName>
</protein>
<dbReference type="EMBL" id="UZAH01026023">
    <property type="protein sequence ID" value="VDO74402.1"/>
    <property type="molecule type" value="Genomic_DNA"/>
</dbReference>
<dbReference type="Proteomes" id="UP000050761">
    <property type="component" value="Unassembled WGS sequence"/>
</dbReference>
<reference evidence="3" key="2">
    <citation type="submission" date="2019-09" db="UniProtKB">
        <authorList>
            <consortium name="WormBaseParasite"/>
        </authorList>
    </citation>
    <scope>IDENTIFICATION</scope>
</reference>
<evidence type="ECO:0000313" key="3">
    <source>
        <dbReference type="WBParaSite" id="HPBE_0000798201-mRNA-1"/>
    </source>
</evidence>
<gene>
    <name evidence="1" type="ORF">HPBE_LOCUS7983</name>
</gene>
<keyword evidence="2" id="KW-1185">Reference proteome</keyword>
<accession>A0A183FL80</accession>
<dbReference type="WBParaSite" id="HPBE_0000798201-mRNA-1">
    <property type="protein sequence ID" value="HPBE_0000798201-mRNA-1"/>
    <property type="gene ID" value="HPBE_0000798201"/>
</dbReference>
<organism evidence="2 3">
    <name type="scientific">Heligmosomoides polygyrus</name>
    <name type="common">Parasitic roundworm</name>
    <dbReference type="NCBI Taxonomy" id="6339"/>
    <lineage>
        <taxon>Eukaryota</taxon>
        <taxon>Metazoa</taxon>
        <taxon>Ecdysozoa</taxon>
        <taxon>Nematoda</taxon>
        <taxon>Chromadorea</taxon>
        <taxon>Rhabditida</taxon>
        <taxon>Rhabditina</taxon>
        <taxon>Rhabditomorpha</taxon>
        <taxon>Strongyloidea</taxon>
        <taxon>Heligmosomidae</taxon>
        <taxon>Heligmosomoides</taxon>
    </lineage>
</organism>
<proteinExistence type="predicted"/>
<accession>A0A3P8BQQ0</accession>
<reference evidence="1 2" key="1">
    <citation type="submission" date="2018-11" db="EMBL/GenBank/DDBJ databases">
        <authorList>
            <consortium name="Pathogen Informatics"/>
        </authorList>
    </citation>
    <scope>NUCLEOTIDE SEQUENCE [LARGE SCALE GENOMIC DNA]</scope>
</reference>
<evidence type="ECO:0000313" key="2">
    <source>
        <dbReference type="Proteomes" id="UP000050761"/>
    </source>
</evidence>
<name>A0A183FL80_HELPZ</name>